<gene>
    <name evidence="2" type="ORF">GXW71_22710</name>
</gene>
<evidence type="ECO:0000256" key="1">
    <source>
        <dbReference type="SAM" id="Phobius"/>
    </source>
</evidence>
<keyword evidence="1" id="KW-0472">Membrane</keyword>
<organism evidence="2 3">
    <name type="scientific">Plastoroseomonas hellenica</name>
    <dbReference type="NCBI Taxonomy" id="2687306"/>
    <lineage>
        <taxon>Bacteria</taxon>
        <taxon>Pseudomonadati</taxon>
        <taxon>Pseudomonadota</taxon>
        <taxon>Alphaproteobacteria</taxon>
        <taxon>Acetobacterales</taxon>
        <taxon>Acetobacteraceae</taxon>
        <taxon>Plastoroseomonas</taxon>
    </lineage>
</organism>
<dbReference type="EMBL" id="JAAGBB010000031">
    <property type="protein sequence ID" value="MBR0667189.1"/>
    <property type="molecule type" value="Genomic_DNA"/>
</dbReference>
<keyword evidence="3" id="KW-1185">Reference proteome</keyword>
<feature type="transmembrane region" description="Helical" evidence="1">
    <location>
        <begin position="173"/>
        <end position="192"/>
    </location>
</feature>
<evidence type="ECO:0000313" key="2">
    <source>
        <dbReference type="EMBL" id="MBR0667189.1"/>
    </source>
</evidence>
<evidence type="ECO:0000313" key="3">
    <source>
        <dbReference type="Proteomes" id="UP001196870"/>
    </source>
</evidence>
<dbReference type="Proteomes" id="UP001196870">
    <property type="component" value="Unassembled WGS sequence"/>
</dbReference>
<proteinExistence type="predicted"/>
<feature type="transmembrane region" description="Helical" evidence="1">
    <location>
        <begin position="199"/>
        <end position="215"/>
    </location>
</feature>
<accession>A0ABS5F3Q0</accession>
<feature type="transmembrane region" description="Helical" evidence="1">
    <location>
        <begin position="255"/>
        <end position="273"/>
    </location>
</feature>
<feature type="transmembrane region" description="Helical" evidence="1">
    <location>
        <begin position="96"/>
        <end position="116"/>
    </location>
</feature>
<reference evidence="3" key="1">
    <citation type="journal article" date="2021" name="Syst. Appl. Microbiol.">
        <title>Roseomonas hellenica sp. nov., isolated from roots of wild-growing Alkanna tinctoria.</title>
        <authorList>
            <person name="Rat A."/>
            <person name="Naranjo H.D."/>
            <person name="Lebbe L."/>
            <person name="Cnockaert M."/>
            <person name="Krigas N."/>
            <person name="Grigoriadou K."/>
            <person name="Maloupa E."/>
            <person name="Willems A."/>
        </authorList>
    </citation>
    <scope>NUCLEOTIDE SEQUENCE [LARGE SCALE GENOMIC DNA]</scope>
    <source>
        <strain evidence="3">LMG 31523</strain>
    </source>
</reference>
<dbReference type="RefSeq" id="WP_211854968.1">
    <property type="nucleotide sequence ID" value="NZ_JAAGBB010000031.1"/>
</dbReference>
<name>A0ABS5F3Q0_9PROT</name>
<comment type="caution">
    <text evidence="2">The sequence shown here is derived from an EMBL/GenBank/DDBJ whole genome shotgun (WGS) entry which is preliminary data.</text>
</comment>
<feature type="transmembrane region" description="Helical" evidence="1">
    <location>
        <begin position="122"/>
        <end position="139"/>
    </location>
</feature>
<evidence type="ECO:0008006" key="4">
    <source>
        <dbReference type="Google" id="ProtNLM"/>
    </source>
</evidence>
<keyword evidence="1" id="KW-0812">Transmembrane</keyword>
<feature type="transmembrane region" description="Helical" evidence="1">
    <location>
        <begin position="311"/>
        <end position="334"/>
    </location>
</feature>
<protein>
    <recommendedName>
        <fullName evidence="4">Glycosyltransferase RgtA/B/C/D-like domain-containing protein</fullName>
    </recommendedName>
</protein>
<keyword evidence="1" id="KW-1133">Transmembrane helix</keyword>
<sequence>MAALALLLGDLFPLTEFRDWSPALIEGWVGTDAAGLLWQGFTRQIAYARTLPLAYAAAANGTCGPAPLCLNLAVSLPVALSAGLFYLLARRLGAHAFLAGIGVVFWLLSAPVAQALTWQATILDRMALLFILASILVYLRFTATPLGKTQLVMCNLAVGALTAAALMSKEVAFPLPAILLLFGLAETGHRAARLRRLSALGLPLAYGLFVAVTYLRDYMSIAPAWADHTLGGDIVANAISFASSLVPVADRPGKALIVGLLMLAAFGICYGWVVRGPRTTGEHSAQARAAAVLLLAGLALAVPALRTRFAWPFYFYASHAVLTLSYVVLASAVAKRLPGRGWEWPALAGAAMALLLMAGLFLTNGIAVYRGGLIASDNFRHALARLRALTPTGSDVVVAVLTPAAFPPHMFVDGSLRGLWRYIAPDTAAGIHSENRVSLIFGLACPDTPWRYCLRFDQMMNLTELRATPEPAGQRD</sequence>
<feature type="transmembrane region" description="Helical" evidence="1">
    <location>
        <begin position="346"/>
        <end position="369"/>
    </location>
</feature>
<feature type="transmembrane region" description="Helical" evidence="1">
    <location>
        <begin position="285"/>
        <end position="305"/>
    </location>
</feature>